<feature type="transmembrane region" description="Helical" evidence="1">
    <location>
        <begin position="36"/>
        <end position="57"/>
    </location>
</feature>
<accession>A0AAE3KD21</accession>
<keyword evidence="1" id="KW-0472">Membrane</keyword>
<dbReference type="Proteomes" id="UP001203207">
    <property type="component" value="Unassembled WGS sequence"/>
</dbReference>
<feature type="transmembrane region" description="Helical" evidence="1">
    <location>
        <begin position="77"/>
        <end position="97"/>
    </location>
</feature>
<dbReference type="Pfam" id="PF25927">
    <property type="entry name" value="DUF7972"/>
    <property type="match status" value="1"/>
</dbReference>
<name>A0AAE3KD21_9EURY</name>
<dbReference type="InterPro" id="IPR058278">
    <property type="entry name" value="DUF7972"/>
</dbReference>
<comment type="caution">
    <text evidence="2">The sequence shown here is derived from an EMBL/GenBank/DDBJ whole genome shotgun (WGS) entry which is preliminary data.</text>
</comment>
<dbReference type="AlphaFoldDB" id="A0AAE3KD21"/>
<keyword evidence="1" id="KW-1133">Transmembrane helix</keyword>
<evidence type="ECO:0000313" key="2">
    <source>
        <dbReference type="EMBL" id="MCL9818099.1"/>
    </source>
</evidence>
<gene>
    <name evidence="2" type="ORF">AArcSt2_14240</name>
</gene>
<evidence type="ECO:0000256" key="1">
    <source>
        <dbReference type="SAM" id="Phobius"/>
    </source>
</evidence>
<proteinExistence type="predicted"/>
<protein>
    <submittedName>
        <fullName evidence="2">Uncharacterized protein</fullName>
    </submittedName>
</protein>
<evidence type="ECO:0000313" key="3">
    <source>
        <dbReference type="Proteomes" id="UP001203207"/>
    </source>
</evidence>
<reference evidence="2" key="2">
    <citation type="submission" date="2022-02" db="EMBL/GenBank/DDBJ databases">
        <authorList>
            <person name="Elcheninov A.G."/>
            <person name="Sorokin D.Y."/>
            <person name="Kublanov I.V."/>
        </authorList>
    </citation>
    <scope>NUCLEOTIDE SEQUENCE</scope>
    <source>
        <strain evidence="2">AArc-St2</strain>
    </source>
</reference>
<reference evidence="2" key="1">
    <citation type="journal article" date="2022" name="Syst. Appl. Microbiol.">
        <title>Natronocalculus amylovorans gen. nov., sp. nov., and Natranaeroarchaeum aerophilus sp. nov., dominant culturable amylolytic natronoarchaea from hypersaline soda lakes in southwestern Siberia.</title>
        <authorList>
            <person name="Sorokin D.Y."/>
            <person name="Elcheninov A.G."/>
            <person name="Khizhniak T.V."/>
            <person name="Koenen M."/>
            <person name="Bale N.J."/>
            <person name="Damste J.S.S."/>
            <person name="Kublanov I.V."/>
        </authorList>
    </citation>
    <scope>NUCLEOTIDE SEQUENCE</scope>
    <source>
        <strain evidence="2">AArc-St2</strain>
    </source>
</reference>
<organism evidence="2 3">
    <name type="scientific">Natronocalculus amylovorans</name>
    <dbReference type="NCBI Taxonomy" id="2917812"/>
    <lineage>
        <taxon>Archaea</taxon>
        <taxon>Methanobacteriati</taxon>
        <taxon>Methanobacteriota</taxon>
        <taxon>Stenosarchaea group</taxon>
        <taxon>Halobacteria</taxon>
        <taxon>Halobacteriales</taxon>
        <taxon>Haloferacaceae</taxon>
        <taxon>Natronocalculus</taxon>
    </lineage>
</organism>
<sequence>MSISGKVSQWRDWFPVPNRSTGFDLKRWVLLEAHRLAVTGALLTFVFLTFMRISTIWTVEMQALLTDTPTVQTILNTFLSGMILLVSIVVSINSIVLSHEITSVQTQENRIRGSVNFRRELGELTDIDENPSDPSSFLQAMSHLISARAQRLTGEVAGLEENVIADVEEYVNSVSEATEQLGAVEETSGAEFAVL</sequence>
<keyword evidence="1" id="KW-0812">Transmembrane</keyword>
<keyword evidence="3" id="KW-1185">Reference proteome</keyword>
<dbReference type="RefSeq" id="WP_250585545.1">
    <property type="nucleotide sequence ID" value="NZ_JAKRVX010000007.1"/>
</dbReference>
<dbReference type="EMBL" id="JAKRVX010000007">
    <property type="protein sequence ID" value="MCL9818099.1"/>
    <property type="molecule type" value="Genomic_DNA"/>
</dbReference>